<evidence type="ECO:0000313" key="3">
    <source>
        <dbReference type="Proteomes" id="UP001595075"/>
    </source>
</evidence>
<protein>
    <submittedName>
        <fullName evidence="2">Uncharacterized protein</fullName>
    </submittedName>
</protein>
<evidence type="ECO:0000313" key="2">
    <source>
        <dbReference type="EMBL" id="KAL2059862.1"/>
    </source>
</evidence>
<name>A0ABR4BQ33_9HELO</name>
<accession>A0ABR4BQ33</accession>
<feature type="compositionally biased region" description="Basic residues" evidence="1">
    <location>
        <begin position="1"/>
        <end position="10"/>
    </location>
</feature>
<sequence>MMGKKKRKSPHFPPVPGTRPDQIRSDQIRPCSCISDILVCSPSYGVTAVTAWTRNGKRDARSRDYSGASDPNRAGRERYGDGDLLGKSSKVGMSQHL</sequence>
<dbReference type="Proteomes" id="UP001595075">
    <property type="component" value="Unassembled WGS sequence"/>
</dbReference>
<dbReference type="EMBL" id="JAZHXI010000025">
    <property type="protein sequence ID" value="KAL2059862.1"/>
    <property type="molecule type" value="Genomic_DNA"/>
</dbReference>
<proteinExistence type="predicted"/>
<feature type="region of interest" description="Disordered" evidence="1">
    <location>
        <begin position="1"/>
        <end position="26"/>
    </location>
</feature>
<keyword evidence="3" id="KW-1185">Reference proteome</keyword>
<gene>
    <name evidence="2" type="ORF">VTL71DRAFT_10017</name>
</gene>
<evidence type="ECO:0000256" key="1">
    <source>
        <dbReference type="SAM" id="MobiDB-lite"/>
    </source>
</evidence>
<organism evidence="2 3">
    <name type="scientific">Oculimacula yallundae</name>
    <dbReference type="NCBI Taxonomy" id="86028"/>
    <lineage>
        <taxon>Eukaryota</taxon>
        <taxon>Fungi</taxon>
        <taxon>Dikarya</taxon>
        <taxon>Ascomycota</taxon>
        <taxon>Pezizomycotina</taxon>
        <taxon>Leotiomycetes</taxon>
        <taxon>Helotiales</taxon>
        <taxon>Ploettnerulaceae</taxon>
        <taxon>Oculimacula</taxon>
    </lineage>
</organism>
<reference evidence="2 3" key="1">
    <citation type="journal article" date="2024" name="Commun. Biol.">
        <title>Comparative genomic analysis of thermophilic fungi reveals convergent evolutionary adaptations and gene losses.</title>
        <authorList>
            <person name="Steindorff A.S."/>
            <person name="Aguilar-Pontes M.V."/>
            <person name="Robinson A.J."/>
            <person name="Andreopoulos B."/>
            <person name="LaButti K."/>
            <person name="Kuo A."/>
            <person name="Mondo S."/>
            <person name="Riley R."/>
            <person name="Otillar R."/>
            <person name="Haridas S."/>
            <person name="Lipzen A."/>
            <person name="Grimwood J."/>
            <person name="Schmutz J."/>
            <person name="Clum A."/>
            <person name="Reid I.D."/>
            <person name="Moisan M.C."/>
            <person name="Butler G."/>
            <person name="Nguyen T.T.M."/>
            <person name="Dewar K."/>
            <person name="Conant G."/>
            <person name="Drula E."/>
            <person name="Henrissat B."/>
            <person name="Hansel C."/>
            <person name="Singer S."/>
            <person name="Hutchinson M.I."/>
            <person name="de Vries R.P."/>
            <person name="Natvig D.O."/>
            <person name="Powell A.J."/>
            <person name="Tsang A."/>
            <person name="Grigoriev I.V."/>
        </authorList>
    </citation>
    <scope>NUCLEOTIDE SEQUENCE [LARGE SCALE GENOMIC DNA]</scope>
    <source>
        <strain evidence="2 3">CBS 494.80</strain>
    </source>
</reference>
<feature type="region of interest" description="Disordered" evidence="1">
    <location>
        <begin position="53"/>
        <end position="97"/>
    </location>
</feature>
<comment type="caution">
    <text evidence="2">The sequence shown here is derived from an EMBL/GenBank/DDBJ whole genome shotgun (WGS) entry which is preliminary data.</text>
</comment>